<organism evidence="2 3">
    <name type="scientific">Pseudogulbenkiania subflava DSM 22618</name>
    <dbReference type="NCBI Taxonomy" id="1123014"/>
    <lineage>
        <taxon>Bacteria</taxon>
        <taxon>Pseudomonadati</taxon>
        <taxon>Pseudomonadota</taxon>
        <taxon>Betaproteobacteria</taxon>
        <taxon>Neisseriales</taxon>
        <taxon>Chromobacteriaceae</taxon>
        <taxon>Pseudogulbenkiania</taxon>
    </lineage>
</organism>
<keyword evidence="3" id="KW-1185">Reference proteome</keyword>
<dbReference type="EMBL" id="FXAG01000003">
    <property type="protein sequence ID" value="SMF03492.1"/>
    <property type="molecule type" value="Genomic_DNA"/>
</dbReference>
<gene>
    <name evidence="2" type="ORF">SAMN02745746_00883</name>
</gene>
<dbReference type="STRING" id="1123014.SAMN02745746_00883"/>
<dbReference type="AlphaFoldDB" id="A0A1Y6BHS0"/>
<keyword evidence="1" id="KW-0732">Signal</keyword>
<feature type="signal peptide" evidence="1">
    <location>
        <begin position="1"/>
        <end position="19"/>
    </location>
</feature>
<accession>A0A1Y6BHS0</accession>
<dbReference type="RefSeq" id="WP_085275218.1">
    <property type="nucleotide sequence ID" value="NZ_FXAG01000003.1"/>
</dbReference>
<feature type="chain" id="PRO_5012238342" evidence="1">
    <location>
        <begin position="20"/>
        <end position="122"/>
    </location>
</feature>
<reference evidence="3" key="1">
    <citation type="submission" date="2017-04" db="EMBL/GenBank/DDBJ databases">
        <authorList>
            <person name="Varghese N."/>
            <person name="Submissions S."/>
        </authorList>
    </citation>
    <scope>NUCLEOTIDE SEQUENCE [LARGE SCALE GENOMIC DNA]</scope>
    <source>
        <strain evidence="3">DSM 22618</strain>
    </source>
</reference>
<evidence type="ECO:0000256" key="1">
    <source>
        <dbReference type="SAM" id="SignalP"/>
    </source>
</evidence>
<dbReference type="Proteomes" id="UP000192920">
    <property type="component" value="Unassembled WGS sequence"/>
</dbReference>
<name>A0A1Y6BHS0_9NEIS</name>
<sequence length="122" mass="12244">MKHLLIAASLAFSTGLAFADGDLKPQQGGVMAETQSGHRVELVAEADQLAVYLTDHGGKPVDSKGASGEVTLLVGSAKTTAALVPAGGNKLTAKAKAAAGAKAIVKVTLPGKAAEQVRLTLK</sequence>
<proteinExistence type="predicted"/>
<evidence type="ECO:0000313" key="2">
    <source>
        <dbReference type="EMBL" id="SMF03492.1"/>
    </source>
</evidence>
<protein>
    <submittedName>
        <fullName evidence="2">Uncharacterized protein</fullName>
    </submittedName>
</protein>
<evidence type="ECO:0000313" key="3">
    <source>
        <dbReference type="Proteomes" id="UP000192920"/>
    </source>
</evidence>